<evidence type="ECO:0000256" key="2">
    <source>
        <dbReference type="ARBA" id="ARBA00022643"/>
    </source>
</evidence>
<dbReference type="EMBL" id="PDYG01000025">
    <property type="protein sequence ID" value="PHU37873.1"/>
    <property type="molecule type" value="Genomic_DNA"/>
</dbReference>
<gene>
    <name evidence="4" type="ORF">CSX02_05560</name>
</gene>
<name>A0A2G3E471_9FIRM</name>
<protein>
    <submittedName>
        <fullName evidence="4">FMN reductase</fullName>
    </submittedName>
</protein>
<keyword evidence="5" id="KW-1185">Reference proteome</keyword>
<feature type="domain" description="NADPH-dependent FMN reductase-like" evidence="3">
    <location>
        <begin position="24"/>
        <end position="122"/>
    </location>
</feature>
<dbReference type="SUPFAM" id="SSF52218">
    <property type="entry name" value="Flavoproteins"/>
    <property type="match status" value="1"/>
</dbReference>
<evidence type="ECO:0000256" key="1">
    <source>
        <dbReference type="ARBA" id="ARBA00022630"/>
    </source>
</evidence>
<keyword evidence="1" id="KW-0285">Flavoprotein</keyword>
<reference evidence="4 5" key="2">
    <citation type="submission" date="2017-10" db="EMBL/GenBank/DDBJ databases">
        <authorList>
            <person name="Banno H."/>
            <person name="Chua N.-H."/>
        </authorList>
    </citation>
    <scope>NUCLEOTIDE SEQUENCE [LARGE SCALE GENOMIC DNA]</scope>
    <source>
        <strain evidence="4 5">JK623</strain>
    </source>
</reference>
<dbReference type="Proteomes" id="UP000224563">
    <property type="component" value="Unassembled WGS sequence"/>
</dbReference>
<evidence type="ECO:0000259" key="3">
    <source>
        <dbReference type="Pfam" id="PF03358"/>
    </source>
</evidence>
<dbReference type="InterPro" id="IPR005025">
    <property type="entry name" value="FMN_Rdtase-like_dom"/>
</dbReference>
<dbReference type="Gene3D" id="3.40.50.360">
    <property type="match status" value="1"/>
</dbReference>
<dbReference type="PANTHER" id="PTHR43278">
    <property type="entry name" value="NAD(P)H-DEPENDENT FMN-CONTAINING OXIDOREDUCTASE YWQN-RELATED"/>
    <property type="match status" value="1"/>
</dbReference>
<dbReference type="PANTHER" id="PTHR43278:SF2">
    <property type="entry name" value="IRON-SULFUR FLAVOPROTEIN"/>
    <property type="match status" value="1"/>
</dbReference>
<accession>A0A2G3E471</accession>
<dbReference type="InterPro" id="IPR029039">
    <property type="entry name" value="Flavoprotein-like_sf"/>
</dbReference>
<proteinExistence type="predicted"/>
<dbReference type="AlphaFoldDB" id="A0A2G3E471"/>
<dbReference type="GO" id="GO:0016491">
    <property type="term" value="F:oxidoreductase activity"/>
    <property type="evidence" value="ECO:0007669"/>
    <property type="project" value="InterPro"/>
</dbReference>
<evidence type="ECO:0000313" key="4">
    <source>
        <dbReference type="EMBL" id="PHU37873.1"/>
    </source>
</evidence>
<comment type="caution">
    <text evidence="4">The sequence shown here is derived from an EMBL/GenBank/DDBJ whole genome shotgun (WGS) entry which is preliminary data.</text>
</comment>
<reference evidence="4 5" key="1">
    <citation type="submission" date="2017-10" db="EMBL/GenBank/DDBJ databases">
        <title>Resolving the taxonomy of Roseburia spp., Eubacterium rectale and Agathobacter spp. through phylogenomic analysis.</title>
        <authorList>
            <person name="Sheridan P.O."/>
            <person name="Walker A.W."/>
            <person name="Duncan S.H."/>
            <person name="Scott K.P."/>
            <person name="Toole P.W.O."/>
            <person name="Luis P."/>
            <person name="Flint H.J."/>
        </authorList>
    </citation>
    <scope>NUCLEOTIDE SEQUENCE [LARGE SCALE GENOMIC DNA]</scope>
    <source>
        <strain evidence="4 5">JK623</strain>
    </source>
</reference>
<keyword evidence="2" id="KW-0288">FMN</keyword>
<dbReference type="InterPro" id="IPR051796">
    <property type="entry name" value="ISF_SsuE-like"/>
</dbReference>
<sequence>MTLHHARRRRKIMAKKVLGLNFGRVNGNCKMFLTAALEAAKAEGAEVELIDTIKLKITHCIGCGACSRMLQGGKEQISCIQKDDYEPLADAVLAADAIIVAAPVYVLQPTGQLMNFVHRFGPAHDKAYMLFENELRKETGGVELNPDCLKRHLVSYISVGGATTPNWVSYGIPGMNLFGMSINMKVVDQLNAYGSYQPDRKEMLLAESERIGRHMVEAMDQKTSEIKWESEPGVCPSCHCNEMTIDPNGSTKVSCPICGIYGEIKIVDGKLKVEFTDAELRRSRLRFTGVLEHQVEQGRKDRYPNFDRYVEKFTALQDEM</sequence>
<dbReference type="Pfam" id="PF03358">
    <property type="entry name" value="FMN_red"/>
    <property type="match status" value="1"/>
</dbReference>
<organism evidence="4 5">
    <name type="scientific">Agathobacter ruminis</name>
    <dbReference type="NCBI Taxonomy" id="1712665"/>
    <lineage>
        <taxon>Bacteria</taxon>
        <taxon>Bacillati</taxon>
        <taxon>Bacillota</taxon>
        <taxon>Clostridia</taxon>
        <taxon>Lachnospirales</taxon>
        <taxon>Lachnospiraceae</taxon>
        <taxon>Agathobacter</taxon>
    </lineage>
</organism>
<evidence type="ECO:0000313" key="5">
    <source>
        <dbReference type="Proteomes" id="UP000224563"/>
    </source>
</evidence>